<keyword evidence="4" id="KW-1185">Reference proteome</keyword>
<dbReference type="PANTHER" id="PTHR43649">
    <property type="entry name" value="ARABINOSE-BINDING PROTEIN-RELATED"/>
    <property type="match status" value="1"/>
</dbReference>
<dbReference type="SUPFAM" id="SSF53850">
    <property type="entry name" value="Periplasmic binding protein-like II"/>
    <property type="match status" value="1"/>
</dbReference>
<accession>A0ABX3H6W8</accession>
<feature type="compositionally biased region" description="Low complexity" evidence="1">
    <location>
        <begin position="35"/>
        <end position="49"/>
    </location>
</feature>
<protein>
    <recommendedName>
        <fullName evidence="5">ABC transporter substrate-binding protein</fullName>
    </recommendedName>
</protein>
<gene>
    <name evidence="3" type="ORF">BSK51_27845</name>
</gene>
<dbReference type="EMBL" id="MPTD01000027">
    <property type="protein sequence ID" value="OMD45964.1"/>
    <property type="molecule type" value="Genomic_DNA"/>
</dbReference>
<comment type="caution">
    <text evidence="3">The sequence shown here is derived from an EMBL/GenBank/DDBJ whole genome shotgun (WGS) entry which is preliminary data.</text>
</comment>
<keyword evidence="2" id="KW-0732">Signal</keyword>
<dbReference type="InterPro" id="IPR050490">
    <property type="entry name" value="Bact_solute-bd_prot1"/>
</dbReference>
<dbReference type="RefSeq" id="WP_076300927.1">
    <property type="nucleotide sequence ID" value="NZ_MPTD01000027.1"/>
</dbReference>
<evidence type="ECO:0000256" key="1">
    <source>
        <dbReference type="SAM" id="MobiDB-lite"/>
    </source>
</evidence>
<sequence>MKTRKRYSAPVVLLAITLVLAACGKSGDSSTSINASDSPSKPSSSAVSEEPVKLTFWGSVPEEAGPQEAVDAWNAENPKIQVEYIRYVNDDSGNLKLDTALVTGQDVDLYVNYNKGFLGKRVDSKAALDLSQFSDYDILDAMGPEAADWQVNAKFYGIPTSKGNNFIFLNKNALDAANLPIPPLDWSQNDLRKYAKVLKQDFEYGYAQFDWYYYMQIDGTFQNAIAENKTSKFDAPEVRESLQNWHAMMHEDKSIPTYGDQSASKMAVDAMFLTKKAAMLGAGGWIFRSSNNLTDYPRDFKIAFATIPSAVDKQSNFKIEGGLGDVVSINANSEHKEEAWAFLKWYADVGSQYLAKGGRIPASKHTDLDQTVKLMTAGMEDLYDMDSLKAVVLGNSPKYINSIDRKVSDMRKEEIERYFLKEKSLDETIKSIVKRHNELLAQ</sequence>
<dbReference type="Gene3D" id="3.40.190.10">
    <property type="entry name" value="Periplasmic binding protein-like II"/>
    <property type="match status" value="1"/>
</dbReference>
<dbReference type="PANTHER" id="PTHR43649:SF12">
    <property type="entry name" value="DIACETYLCHITOBIOSE BINDING PROTEIN DASA"/>
    <property type="match status" value="1"/>
</dbReference>
<proteinExistence type="predicted"/>
<dbReference type="Proteomes" id="UP000187313">
    <property type="component" value="Unassembled WGS sequence"/>
</dbReference>
<evidence type="ECO:0000256" key="2">
    <source>
        <dbReference type="SAM" id="SignalP"/>
    </source>
</evidence>
<feature type="chain" id="PRO_5045264731" description="ABC transporter substrate-binding protein" evidence="2">
    <location>
        <begin position="22"/>
        <end position="442"/>
    </location>
</feature>
<dbReference type="Pfam" id="PF01547">
    <property type="entry name" value="SBP_bac_1"/>
    <property type="match status" value="1"/>
</dbReference>
<organism evidence="3 4">
    <name type="scientific">Paenibacillus odorifer</name>
    <dbReference type="NCBI Taxonomy" id="189426"/>
    <lineage>
        <taxon>Bacteria</taxon>
        <taxon>Bacillati</taxon>
        <taxon>Bacillota</taxon>
        <taxon>Bacilli</taxon>
        <taxon>Bacillales</taxon>
        <taxon>Paenibacillaceae</taxon>
        <taxon>Paenibacillus</taxon>
    </lineage>
</organism>
<dbReference type="InterPro" id="IPR006059">
    <property type="entry name" value="SBP"/>
</dbReference>
<name>A0ABX3H6W8_9BACL</name>
<evidence type="ECO:0000313" key="4">
    <source>
        <dbReference type="Proteomes" id="UP000187313"/>
    </source>
</evidence>
<feature type="signal peptide" evidence="2">
    <location>
        <begin position="1"/>
        <end position="21"/>
    </location>
</feature>
<evidence type="ECO:0008006" key="5">
    <source>
        <dbReference type="Google" id="ProtNLM"/>
    </source>
</evidence>
<dbReference type="PROSITE" id="PS51257">
    <property type="entry name" value="PROKAR_LIPOPROTEIN"/>
    <property type="match status" value="1"/>
</dbReference>
<evidence type="ECO:0000313" key="3">
    <source>
        <dbReference type="EMBL" id="OMD45964.1"/>
    </source>
</evidence>
<reference evidence="3 4" key="1">
    <citation type="submission" date="2016-10" db="EMBL/GenBank/DDBJ databases">
        <title>Paenibacillus species isolates.</title>
        <authorList>
            <person name="Beno S.M."/>
        </authorList>
    </citation>
    <scope>NUCLEOTIDE SEQUENCE [LARGE SCALE GENOMIC DNA]</scope>
    <source>
        <strain evidence="3 4">FSL R5-0923</strain>
    </source>
</reference>
<feature type="region of interest" description="Disordered" evidence="1">
    <location>
        <begin position="29"/>
        <end position="49"/>
    </location>
</feature>